<proteinExistence type="predicted"/>
<sequence length="360" mass="41058">MLFDDLVTASVKVIKDFILFCYNKARVVYYSFKKFLWRIQGKFDNADAFVDQCYGFMDDVEEPEWTRAVLWANAQEEMKAAKAKFEQLCRAETIPSAYPKPCRPMGAERSIDDVETHLNETALSELAPQVLPPVVVKSRPLLGCTPSTEAKVEAFINLVKAEEVVQATEQLIETQYEEEGRRPFDKVVFTLKRRMLAVMEAKKRRERSEKLAANMKKKVGKYSTITDLYALTTCVEVATGKSSTIVGEDGKKTKREEKKWKRSIKPECRGMAADWMRHYVRSKNMRLSADEVSHATINRYSEQLCDEMDMDLESKAFLIKSALTMVPVPLPEDFASAMVVHCPAAEKLRDDLTALRSSVF</sequence>
<keyword evidence="1" id="KW-0175">Coiled coil</keyword>
<dbReference type="EMBL" id="BK062768">
    <property type="protein sequence ID" value="DAZ90974.1"/>
    <property type="molecule type" value="Genomic_RNA"/>
</dbReference>
<name>A0A9N6YJ62_9LUTE</name>
<feature type="coiled-coil region" evidence="1">
    <location>
        <begin position="158"/>
        <end position="218"/>
    </location>
</feature>
<reference evidence="3" key="1">
    <citation type="journal article" date="2021" name="Proc. Natl. Acad. Sci. U.S.A.">
        <title>A Catalog of Tens of Thousands of Viruses from Human Metagenomes Reveals Hidden Associations with Chronic Diseases.</title>
        <authorList>
            <person name="Tisza M.J."/>
            <person name="Buck C.B."/>
        </authorList>
    </citation>
    <scope>NUCLEOTIDE SEQUENCE</scope>
    <source>
        <strain evidence="3">Ctozt2</strain>
    </source>
</reference>
<organism evidence="3">
    <name type="scientific">Luteoviridae sp</name>
    <dbReference type="NCBI Taxonomy" id="1955165"/>
    <lineage>
        <taxon>Viruses</taxon>
        <taxon>Riboviria</taxon>
        <taxon>Orthornavirae</taxon>
        <taxon>Kitrinoviricota</taxon>
        <taxon>Tolucaviricetes</taxon>
        <taxon>Tolivirales</taxon>
    </lineage>
</organism>
<evidence type="ECO:0000259" key="2">
    <source>
        <dbReference type="Pfam" id="PF08467"/>
    </source>
</evidence>
<evidence type="ECO:0000256" key="1">
    <source>
        <dbReference type="SAM" id="Coils"/>
    </source>
</evidence>
<protein>
    <submittedName>
        <fullName evidence="3">RNA polymerase P1 P2</fullName>
    </submittedName>
</protein>
<evidence type="ECO:0000313" key="3">
    <source>
        <dbReference type="EMBL" id="DAZ90974.1"/>
    </source>
</evidence>
<feature type="domain" description="Luteovirus RNA polymerase P1-P2/replicase" evidence="2">
    <location>
        <begin position="1"/>
        <end position="86"/>
    </location>
</feature>
<accession>A0A9N6YJ62</accession>
<dbReference type="Pfam" id="PF08467">
    <property type="entry name" value="Luteo_P1-P2"/>
    <property type="match status" value="2"/>
</dbReference>
<dbReference type="GO" id="GO:0003968">
    <property type="term" value="F:RNA-directed RNA polymerase activity"/>
    <property type="evidence" value="ECO:0007669"/>
    <property type="project" value="InterPro"/>
</dbReference>
<feature type="domain" description="Luteovirus RNA polymerase P1-P2/replicase" evidence="2">
    <location>
        <begin position="169"/>
        <end position="358"/>
    </location>
</feature>
<dbReference type="InterPro" id="IPR013674">
    <property type="entry name" value="Luteo_Rpol_P1-P2"/>
</dbReference>